<dbReference type="EMBL" id="LKEV01000006">
    <property type="protein sequence ID" value="KQB85763.1"/>
    <property type="molecule type" value="Genomic_DNA"/>
</dbReference>
<evidence type="ECO:0000313" key="1">
    <source>
        <dbReference type="EMBL" id="KQB85763.1"/>
    </source>
</evidence>
<proteinExistence type="predicted"/>
<dbReference type="STRING" id="1544413.Clow_01896"/>
<dbReference type="Proteomes" id="UP000050488">
    <property type="component" value="Unassembled WGS sequence"/>
</dbReference>
<comment type="caution">
    <text evidence="1">The sequence shown here is derived from an EMBL/GenBank/DDBJ whole genome shotgun (WGS) entry which is preliminary data.</text>
</comment>
<evidence type="ECO:0008006" key="3">
    <source>
        <dbReference type="Google" id="ProtNLM"/>
    </source>
</evidence>
<dbReference type="PATRIC" id="fig|1544413.3.peg.1900"/>
<dbReference type="InterPro" id="IPR015943">
    <property type="entry name" value="WD40/YVTN_repeat-like_dom_sf"/>
</dbReference>
<keyword evidence="2" id="KW-1185">Reference proteome</keyword>
<protein>
    <recommendedName>
        <fullName evidence="3">Lipoprotein LpqB</fullName>
    </recommendedName>
</protein>
<gene>
    <name evidence="1" type="ORF">Clow_01896</name>
</gene>
<evidence type="ECO:0000313" key="2">
    <source>
        <dbReference type="Proteomes" id="UP000050488"/>
    </source>
</evidence>
<dbReference type="SUPFAM" id="SSF63829">
    <property type="entry name" value="Calcium-dependent phosphotriesterase"/>
    <property type="match status" value="1"/>
</dbReference>
<dbReference type="AlphaFoldDB" id="A0A0Q0U1U4"/>
<accession>A0A0Q0U1U4</accession>
<sequence length="333" mass="34711">MLALTCTAFLAAGCQSQIPSDLGDEMGNAQPVASPPSSDPAGEVIALPVSVAKVQAVERVGNTLAVRSAETIALGTVEDFRSGDAVEVSIPAECGELSAASDSFVLACGQEVRLYPADHPREEQVRSVEHRATAATLLSSGELATANDSEDEVVIYPPQGDPVVIGVEAPTTQLLSQPISGAPDALVRTWAEDTTIQDIDWTNEREGGRLRVGLGVGRISTGTEELLLASDTTGDQLAVYTTDDVVRLHQTAPVPDSPWAVAWDESHRLAWVASTAGNILTGWDISQGVPEQRHSLSTVANATSLLALDNGTLVLASASGEGLQVINNPTSST</sequence>
<name>A0A0Q0U1U4_9CORY</name>
<dbReference type="Gene3D" id="2.130.10.10">
    <property type="entry name" value="YVTN repeat-like/Quinoprotein amine dehydrogenase"/>
    <property type="match status" value="1"/>
</dbReference>
<reference evidence="1 2" key="1">
    <citation type="submission" date="2015-10" db="EMBL/GenBank/DDBJ databases">
        <title>Corynebacteirum lowii and Corynebacterium oculi species nova, derived from human clinical disease and and emended description of Corynebacterium mastiditis.</title>
        <authorList>
            <person name="Bernard K."/>
            <person name="Pacheco A.L."/>
            <person name="Mcdougall C."/>
            <person name="Burtx T."/>
            <person name="Weibe D."/>
            <person name="Tyler S."/>
            <person name="Olson A.B."/>
            <person name="Cnockaert M."/>
            <person name="Eguchi H."/>
            <person name="Kuwahara T."/>
            <person name="Nakayama-Imaohji H."/>
            <person name="Boudewijins M."/>
            <person name="Van Hoecke F."/>
            <person name="Bernier A.-M."/>
            <person name="Vandamme P."/>
        </authorList>
    </citation>
    <scope>NUCLEOTIDE SEQUENCE [LARGE SCALE GENOMIC DNA]</scope>
    <source>
        <strain evidence="1 2">NML 130206</strain>
    </source>
</reference>
<organism evidence="1 2">
    <name type="scientific">Corynebacterium lowii</name>
    <dbReference type="NCBI Taxonomy" id="1544413"/>
    <lineage>
        <taxon>Bacteria</taxon>
        <taxon>Bacillati</taxon>
        <taxon>Actinomycetota</taxon>
        <taxon>Actinomycetes</taxon>
        <taxon>Mycobacteriales</taxon>
        <taxon>Corynebacteriaceae</taxon>
        <taxon>Corynebacterium</taxon>
    </lineage>
</organism>